<sequence length="154" mass="17566">MLFSLLKTLHILACLLWVGGMFFAYVALRPVAAQLLELPLRLQLWVQVFKKFFPWVWVAIFSLLVTGIGIIHLYGGMAQVQWHVHLMLLTGLSMMVIFIHIFFILYQRLQEAVKTQDWQTGGLRLGQIRRLIGINLTLGLVTVVIASLGKSVFM</sequence>
<dbReference type="Pfam" id="PF05425">
    <property type="entry name" value="CopD"/>
    <property type="match status" value="1"/>
</dbReference>
<dbReference type="RefSeq" id="WP_002683028.1">
    <property type="nucleotide sequence ID" value="NZ_JH600070.1"/>
</dbReference>
<evidence type="ECO:0000313" key="3">
    <source>
        <dbReference type="EMBL" id="EIJ41247.1"/>
    </source>
</evidence>
<accession>I3CCA4</accession>
<dbReference type="AlphaFoldDB" id="I3CCA4"/>
<dbReference type="OrthoDB" id="8419862at2"/>
<evidence type="ECO:0000313" key="4">
    <source>
        <dbReference type="Proteomes" id="UP000005744"/>
    </source>
</evidence>
<keyword evidence="4" id="KW-1185">Reference proteome</keyword>
<name>I3CCA4_9GAMM</name>
<keyword evidence="1" id="KW-1133">Transmembrane helix</keyword>
<dbReference type="HOGENOM" id="CLU_106186_1_0_6"/>
<dbReference type="EMBL" id="JH600070">
    <property type="protein sequence ID" value="EIJ41247.1"/>
    <property type="molecule type" value="Genomic_DNA"/>
</dbReference>
<feature type="transmembrane region" description="Helical" evidence="1">
    <location>
        <begin position="127"/>
        <end position="148"/>
    </location>
</feature>
<dbReference type="eggNOG" id="COG5615">
    <property type="taxonomic scope" value="Bacteria"/>
</dbReference>
<gene>
    <name evidence="3" type="ORF">BegalDRAFT_0327</name>
</gene>
<keyword evidence="1" id="KW-0472">Membrane</keyword>
<organism evidence="3 4">
    <name type="scientific">Beggiatoa alba B18LD</name>
    <dbReference type="NCBI Taxonomy" id="395493"/>
    <lineage>
        <taxon>Bacteria</taxon>
        <taxon>Pseudomonadati</taxon>
        <taxon>Pseudomonadota</taxon>
        <taxon>Gammaproteobacteria</taxon>
        <taxon>Thiotrichales</taxon>
        <taxon>Thiotrichaceae</taxon>
        <taxon>Beggiatoa</taxon>
    </lineage>
</organism>
<dbReference type="Proteomes" id="UP000005744">
    <property type="component" value="Unassembled WGS sequence"/>
</dbReference>
<feature type="transmembrane region" description="Helical" evidence="1">
    <location>
        <begin position="86"/>
        <end position="107"/>
    </location>
</feature>
<feature type="transmembrane region" description="Helical" evidence="1">
    <location>
        <begin position="52"/>
        <end position="74"/>
    </location>
</feature>
<reference evidence="3 4" key="1">
    <citation type="submission" date="2011-11" db="EMBL/GenBank/DDBJ databases">
        <title>Improved High-Quality Draft sequence of Beggiatoa alba B18lD.</title>
        <authorList>
            <consortium name="US DOE Joint Genome Institute"/>
            <person name="Lucas S."/>
            <person name="Han J."/>
            <person name="Lapidus A."/>
            <person name="Cheng J.-F."/>
            <person name="Goodwin L."/>
            <person name="Pitluck S."/>
            <person name="Peters L."/>
            <person name="Mikhailova N."/>
            <person name="Held B."/>
            <person name="Detter J.C."/>
            <person name="Han C."/>
            <person name="Tapia R."/>
            <person name="Land M."/>
            <person name="Hauser L."/>
            <person name="Kyrpides N."/>
            <person name="Ivanova N."/>
            <person name="Pagani I."/>
            <person name="Samuel K."/>
            <person name="Teske A."/>
            <person name="Mueller J."/>
            <person name="Woyke T."/>
        </authorList>
    </citation>
    <scope>NUCLEOTIDE SEQUENCE [LARGE SCALE GENOMIC DNA]</scope>
    <source>
        <strain evidence="3 4">B18LD</strain>
    </source>
</reference>
<feature type="transmembrane region" description="Helical" evidence="1">
    <location>
        <begin position="12"/>
        <end position="32"/>
    </location>
</feature>
<dbReference type="InterPro" id="IPR008457">
    <property type="entry name" value="Cu-R_CopD_dom"/>
</dbReference>
<proteinExistence type="predicted"/>
<evidence type="ECO:0000256" key="1">
    <source>
        <dbReference type="SAM" id="Phobius"/>
    </source>
</evidence>
<dbReference type="GO" id="GO:0016020">
    <property type="term" value="C:membrane"/>
    <property type="evidence" value="ECO:0007669"/>
    <property type="project" value="InterPro"/>
</dbReference>
<keyword evidence="1" id="KW-0812">Transmembrane</keyword>
<feature type="domain" description="Copper resistance protein D" evidence="2">
    <location>
        <begin position="47"/>
        <end position="147"/>
    </location>
</feature>
<evidence type="ECO:0000259" key="2">
    <source>
        <dbReference type="Pfam" id="PF05425"/>
    </source>
</evidence>
<protein>
    <submittedName>
        <fullName evidence="3">Putative integral membrane protein</fullName>
    </submittedName>
</protein>